<keyword evidence="2" id="KW-1185">Reference proteome</keyword>
<name>A0A2H5QS04_CITUN</name>
<evidence type="ECO:0000313" key="1">
    <source>
        <dbReference type="EMBL" id="GAY67411.1"/>
    </source>
</evidence>
<dbReference type="STRING" id="55188.A0A2H5QS04"/>
<comment type="caution">
    <text evidence="1">The sequence shown here is derived from an EMBL/GenBank/DDBJ whole genome shotgun (WGS) entry which is preliminary data.</text>
</comment>
<dbReference type="EMBL" id="BDQV01000697">
    <property type="protein sequence ID" value="GAY67411.1"/>
    <property type="molecule type" value="Genomic_DNA"/>
</dbReference>
<proteinExistence type="predicted"/>
<feature type="non-terminal residue" evidence="1">
    <location>
        <position position="1"/>
    </location>
</feature>
<organism evidence="1 2">
    <name type="scientific">Citrus unshiu</name>
    <name type="common">Satsuma mandarin</name>
    <name type="synonym">Citrus nobilis var. unshiu</name>
    <dbReference type="NCBI Taxonomy" id="55188"/>
    <lineage>
        <taxon>Eukaryota</taxon>
        <taxon>Viridiplantae</taxon>
        <taxon>Streptophyta</taxon>
        <taxon>Embryophyta</taxon>
        <taxon>Tracheophyta</taxon>
        <taxon>Spermatophyta</taxon>
        <taxon>Magnoliopsida</taxon>
        <taxon>eudicotyledons</taxon>
        <taxon>Gunneridae</taxon>
        <taxon>Pentapetalae</taxon>
        <taxon>rosids</taxon>
        <taxon>malvids</taxon>
        <taxon>Sapindales</taxon>
        <taxon>Rutaceae</taxon>
        <taxon>Aurantioideae</taxon>
        <taxon>Citrus</taxon>
    </lineage>
</organism>
<accession>A0A2H5QS04</accession>
<dbReference type="AlphaFoldDB" id="A0A2H5QS04"/>
<dbReference type="Proteomes" id="UP000236630">
    <property type="component" value="Unassembled WGS sequence"/>
</dbReference>
<evidence type="ECO:0000313" key="2">
    <source>
        <dbReference type="Proteomes" id="UP000236630"/>
    </source>
</evidence>
<sequence>RRNVFRSGIAQDVSVPAKSLDRNELQGLINEKACKDHCYFLSITNLKSIGRERGIVNGLAFACSISKRRNNLYQDAMKTFDSISQPRFKNPKMVESEEE</sequence>
<feature type="non-terminal residue" evidence="1">
    <location>
        <position position="99"/>
    </location>
</feature>
<reference evidence="1 2" key="1">
    <citation type="journal article" date="2017" name="Front. Genet.">
        <title>Draft sequencing of the heterozygous diploid genome of Satsuma (Citrus unshiu Marc.) using a hybrid assembly approach.</title>
        <authorList>
            <person name="Shimizu T."/>
            <person name="Tanizawa Y."/>
            <person name="Mochizuki T."/>
            <person name="Nagasaki H."/>
            <person name="Yoshioka T."/>
            <person name="Toyoda A."/>
            <person name="Fujiyama A."/>
            <person name="Kaminuma E."/>
            <person name="Nakamura Y."/>
        </authorList>
    </citation>
    <scope>NUCLEOTIDE SEQUENCE [LARGE SCALE GENOMIC DNA]</scope>
    <source>
        <strain evidence="2">cv. Miyagawa wase</strain>
    </source>
</reference>
<gene>
    <name evidence="1" type="ORF">CUMW_256250</name>
</gene>
<protein>
    <submittedName>
        <fullName evidence="1">Uncharacterized protein</fullName>
    </submittedName>
</protein>